<accession>A0AAE1WDK1</accession>
<dbReference type="InterPro" id="IPR054722">
    <property type="entry name" value="PolX-like_BBD"/>
</dbReference>
<evidence type="ECO:0000313" key="3">
    <source>
        <dbReference type="EMBL" id="KAK4391388.1"/>
    </source>
</evidence>
<evidence type="ECO:0000259" key="1">
    <source>
        <dbReference type="Pfam" id="PF07727"/>
    </source>
</evidence>
<dbReference type="Pfam" id="PF07727">
    <property type="entry name" value="RVT_2"/>
    <property type="match status" value="1"/>
</dbReference>
<dbReference type="InterPro" id="IPR013103">
    <property type="entry name" value="RVT_2"/>
</dbReference>
<dbReference type="PANTHER" id="PTHR47592:SF27">
    <property type="entry name" value="OS08G0421700 PROTEIN"/>
    <property type="match status" value="1"/>
</dbReference>
<feature type="domain" description="Reverse transcriptase Ty1/copia-type" evidence="1">
    <location>
        <begin position="166"/>
        <end position="230"/>
    </location>
</feature>
<feature type="domain" description="Retrovirus-related Pol polyprotein from transposon TNT 1-94-like beta-barrel" evidence="2">
    <location>
        <begin position="1"/>
        <end position="50"/>
    </location>
</feature>
<name>A0AAE1WDK1_9LAMI</name>
<evidence type="ECO:0000313" key="4">
    <source>
        <dbReference type="Proteomes" id="UP001289374"/>
    </source>
</evidence>
<dbReference type="Pfam" id="PF22936">
    <property type="entry name" value="Pol_BBD"/>
    <property type="match status" value="1"/>
</dbReference>
<sequence>MENANTATVLGKGNVEVQFTSGKKLSLTNVLHVPEIRKNLVSAAILSKKGLKTVIEADKLIVTKNGEFVGKGYYCDGMFKLYPEMNNKRTLIDTPTELRRSQRPRKAKKLDPDFLYFIVEGDRNIVLNKIPVLLKVNKTFTEAMTSRDVTFWKEAVNDEMDSLLANNTWVLTDLPPGSKAIGCKWIFRRKYNTDGSIQTFKARLVAKGFTQKEDQTLPLLFADYLGLQVILVLNIGKALEESLDISKELRIWDSFIIDIQ</sequence>
<gene>
    <name evidence="3" type="ORF">Sango_1916600</name>
</gene>
<reference evidence="3" key="2">
    <citation type="journal article" date="2024" name="Plant">
        <title>Genomic evolution and insights into agronomic trait innovations of Sesamum species.</title>
        <authorList>
            <person name="Miao H."/>
            <person name="Wang L."/>
            <person name="Qu L."/>
            <person name="Liu H."/>
            <person name="Sun Y."/>
            <person name="Le M."/>
            <person name="Wang Q."/>
            <person name="Wei S."/>
            <person name="Zheng Y."/>
            <person name="Lin W."/>
            <person name="Duan Y."/>
            <person name="Cao H."/>
            <person name="Xiong S."/>
            <person name="Wang X."/>
            <person name="Wei L."/>
            <person name="Li C."/>
            <person name="Ma Q."/>
            <person name="Ju M."/>
            <person name="Zhao R."/>
            <person name="Li G."/>
            <person name="Mu C."/>
            <person name="Tian Q."/>
            <person name="Mei H."/>
            <person name="Zhang T."/>
            <person name="Gao T."/>
            <person name="Zhang H."/>
        </authorList>
    </citation>
    <scope>NUCLEOTIDE SEQUENCE</scope>
    <source>
        <strain evidence="3">K16</strain>
    </source>
</reference>
<proteinExistence type="predicted"/>
<evidence type="ECO:0000259" key="2">
    <source>
        <dbReference type="Pfam" id="PF22936"/>
    </source>
</evidence>
<dbReference type="AlphaFoldDB" id="A0AAE1WDK1"/>
<protein>
    <submittedName>
        <fullName evidence="3">Copia protein</fullName>
    </submittedName>
</protein>
<comment type="caution">
    <text evidence="3">The sequence shown here is derived from an EMBL/GenBank/DDBJ whole genome shotgun (WGS) entry which is preliminary data.</text>
</comment>
<organism evidence="3 4">
    <name type="scientific">Sesamum angolense</name>
    <dbReference type="NCBI Taxonomy" id="2727404"/>
    <lineage>
        <taxon>Eukaryota</taxon>
        <taxon>Viridiplantae</taxon>
        <taxon>Streptophyta</taxon>
        <taxon>Embryophyta</taxon>
        <taxon>Tracheophyta</taxon>
        <taxon>Spermatophyta</taxon>
        <taxon>Magnoliopsida</taxon>
        <taxon>eudicotyledons</taxon>
        <taxon>Gunneridae</taxon>
        <taxon>Pentapetalae</taxon>
        <taxon>asterids</taxon>
        <taxon>lamiids</taxon>
        <taxon>Lamiales</taxon>
        <taxon>Pedaliaceae</taxon>
        <taxon>Sesamum</taxon>
    </lineage>
</organism>
<dbReference type="EMBL" id="JACGWL010000011">
    <property type="protein sequence ID" value="KAK4391388.1"/>
    <property type="molecule type" value="Genomic_DNA"/>
</dbReference>
<dbReference type="PANTHER" id="PTHR47592">
    <property type="entry name" value="PBF68 PROTEIN"/>
    <property type="match status" value="1"/>
</dbReference>
<dbReference type="Proteomes" id="UP001289374">
    <property type="component" value="Unassembled WGS sequence"/>
</dbReference>
<reference evidence="3" key="1">
    <citation type="submission" date="2020-06" db="EMBL/GenBank/DDBJ databases">
        <authorList>
            <person name="Li T."/>
            <person name="Hu X."/>
            <person name="Zhang T."/>
            <person name="Song X."/>
            <person name="Zhang H."/>
            <person name="Dai N."/>
            <person name="Sheng W."/>
            <person name="Hou X."/>
            <person name="Wei L."/>
        </authorList>
    </citation>
    <scope>NUCLEOTIDE SEQUENCE</scope>
    <source>
        <strain evidence="3">K16</strain>
        <tissue evidence="3">Leaf</tissue>
    </source>
</reference>
<keyword evidence="4" id="KW-1185">Reference proteome</keyword>